<dbReference type="AlphaFoldDB" id="A0A375YRY8"/>
<reference evidence="2 3" key="1">
    <citation type="submission" date="2018-05" db="EMBL/GenBank/DDBJ databases">
        <authorList>
            <consortium name="IHU Genomes"/>
        </authorList>
    </citation>
    <scope>NUCLEOTIDE SEQUENCE [LARGE SCALE GENOMIC DNA]</scope>
    <source>
        <strain evidence="2 3">P7335</strain>
    </source>
</reference>
<evidence type="ECO:0008006" key="4">
    <source>
        <dbReference type="Google" id="ProtNLM"/>
    </source>
</evidence>
<feature type="transmembrane region" description="Helical" evidence="1">
    <location>
        <begin position="12"/>
        <end position="31"/>
    </location>
</feature>
<evidence type="ECO:0000313" key="2">
    <source>
        <dbReference type="EMBL" id="SRX83967.1"/>
    </source>
</evidence>
<dbReference type="EMBL" id="UEGS01000001">
    <property type="protein sequence ID" value="SRX83967.1"/>
    <property type="molecule type" value="Genomic_DNA"/>
</dbReference>
<feature type="transmembrane region" description="Helical" evidence="1">
    <location>
        <begin position="187"/>
        <end position="205"/>
    </location>
</feature>
<dbReference type="InterPro" id="IPR025333">
    <property type="entry name" value="DUF4239"/>
</dbReference>
<proteinExistence type="predicted"/>
<accession>A0A375YRY8</accession>
<name>A0A375YRY8_MYCPF</name>
<feature type="transmembrane region" description="Helical" evidence="1">
    <location>
        <begin position="51"/>
        <end position="70"/>
    </location>
</feature>
<gene>
    <name evidence="2" type="ORF">MPP7335_05752</name>
</gene>
<dbReference type="Pfam" id="PF14023">
    <property type="entry name" value="Bestrophin-like"/>
    <property type="match status" value="1"/>
</dbReference>
<keyword evidence="3" id="KW-1185">Reference proteome</keyword>
<evidence type="ECO:0000313" key="3">
    <source>
        <dbReference type="Proteomes" id="UP000252008"/>
    </source>
</evidence>
<evidence type="ECO:0000256" key="1">
    <source>
        <dbReference type="SAM" id="Phobius"/>
    </source>
</evidence>
<keyword evidence="1" id="KW-0812">Transmembrane</keyword>
<feature type="transmembrane region" description="Helical" evidence="1">
    <location>
        <begin position="211"/>
        <end position="232"/>
    </location>
</feature>
<sequence length="259" mass="28437">MLWLLQIPPMILVPLWVTGVVGLSVGGLFLFRKAVSHSRLENNNAVSGSVFQLGGVLYAVLVGFVVVVVWEQFSDAEDASGLEAAAVADLLRDSESLPAESRPAVEASLINYTRFVIDEEFPRMDRGEYVPEQSDELHDVWLAYLAVEPQTRNQIAFFDHAIVRLNDLGAARKMRVSSSEAHVPGELWVLLIGGGGVMMAFTFLFGTRDVLVHSLAVGLTAALLAFVLYLIFALEHPYVGALSVHPTAFEHVLQFWATE</sequence>
<keyword evidence="1" id="KW-1133">Transmembrane helix</keyword>
<protein>
    <recommendedName>
        <fullName evidence="4">DUF4239 domain-containing protein</fullName>
    </recommendedName>
</protein>
<dbReference type="Proteomes" id="UP000252008">
    <property type="component" value="Unassembled WGS sequence"/>
</dbReference>
<organism evidence="2 3">
    <name type="scientific">Mycolicibacterium parafortuitum</name>
    <name type="common">Mycobacterium parafortuitum</name>
    <dbReference type="NCBI Taxonomy" id="39692"/>
    <lineage>
        <taxon>Bacteria</taxon>
        <taxon>Bacillati</taxon>
        <taxon>Actinomycetota</taxon>
        <taxon>Actinomycetes</taxon>
        <taxon>Mycobacteriales</taxon>
        <taxon>Mycobacteriaceae</taxon>
        <taxon>Mycolicibacterium</taxon>
    </lineage>
</organism>
<dbReference type="RefSeq" id="WP_165761604.1">
    <property type="nucleotide sequence ID" value="NZ_MVID01000016.1"/>
</dbReference>
<keyword evidence="1" id="KW-0472">Membrane</keyword>